<organism evidence="3 4">
    <name type="scientific">Bacteroides thetaiotaomicron</name>
    <dbReference type="NCBI Taxonomy" id="818"/>
    <lineage>
        <taxon>Bacteria</taxon>
        <taxon>Pseudomonadati</taxon>
        <taxon>Bacteroidota</taxon>
        <taxon>Bacteroidia</taxon>
        <taxon>Bacteroidales</taxon>
        <taxon>Bacteroidaceae</taxon>
        <taxon>Bacteroides</taxon>
    </lineage>
</organism>
<feature type="domain" description="DUF7833" evidence="2">
    <location>
        <begin position="235"/>
        <end position="297"/>
    </location>
</feature>
<dbReference type="EMBL" id="CP083685">
    <property type="protein sequence ID" value="UYU89374.1"/>
    <property type="molecule type" value="Genomic_DNA"/>
</dbReference>
<feature type="compositionally biased region" description="Low complexity" evidence="1">
    <location>
        <begin position="172"/>
        <end position="186"/>
    </location>
</feature>
<evidence type="ECO:0000256" key="1">
    <source>
        <dbReference type="SAM" id="MobiDB-lite"/>
    </source>
</evidence>
<sequence>MKEGFLPLSRKLFEHPLWREQREFSCAEAWIDLLRLARFEANSTKILIKGKMVEVHRGEYPASLRHLAKLWGWSKNRVDNFINMLISEGMISKRTADGTNQTVITICKYGEYNFVSEVKGQEPGQSRDSGKPGSAAIPEKCGTANGTVEGTANGTAFSGEKGCNTGEYENNSQKPGQQSGQQTGQSRDSDGTVTGQRRDKSNNINNINNIITPPYNPPKEENGREPFIKIGEIKDSLLKDELWKENACMQSGLSVDFLPMIPEQIDNFLSWIQSIGEEKSILTLPDAKRRFVYWWKYTGLKEWKDETERISGKKNRPGNSGSPSGGAKPNYDEVF</sequence>
<evidence type="ECO:0000313" key="3">
    <source>
        <dbReference type="EMBL" id="UYU89374.1"/>
    </source>
</evidence>
<dbReference type="Pfam" id="PF25200">
    <property type="entry name" value="DUF7833"/>
    <property type="match status" value="1"/>
</dbReference>
<dbReference type="Proteomes" id="UP001162960">
    <property type="component" value="Chromosome"/>
</dbReference>
<name>A0AB38U900_BACT4</name>
<dbReference type="RefSeq" id="WP_264455067.1">
    <property type="nucleotide sequence ID" value="NZ_CP083685.1"/>
</dbReference>
<feature type="compositionally biased region" description="Low complexity" evidence="1">
    <location>
        <begin position="202"/>
        <end position="213"/>
    </location>
</feature>
<dbReference type="AlphaFoldDB" id="A0AB38U900"/>
<feature type="region of interest" description="Disordered" evidence="1">
    <location>
        <begin position="306"/>
        <end position="335"/>
    </location>
</feature>
<gene>
    <name evidence="3" type="ORF">KQP74_15625</name>
</gene>
<evidence type="ECO:0000313" key="4">
    <source>
        <dbReference type="Proteomes" id="UP001162960"/>
    </source>
</evidence>
<feature type="region of interest" description="Disordered" evidence="1">
    <location>
        <begin position="120"/>
        <end position="224"/>
    </location>
</feature>
<proteinExistence type="predicted"/>
<dbReference type="InterPro" id="IPR057155">
    <property type="entry name" value="DUF7833"/>
</dbReference>
<accession>A0AB38U900</accession>
<protein>
    <recommendedName>
        <fullName evidence="2">DUF7833 domain-containing protein</fullName>
    </recommendedName>
</protein>
<feature type="compositionally biased region" description="Polar residues" evidence="1">
    <location>
        <begin position="144"/>
        <end position="156"/>
    </location>
</feature>
<reference evidence="3" key="1">
    <citation type="submission" date="2021-06" db="EMBL/GenBank/DDBJ databases">
        <title>Interrogation of the integrated mobile genetic elements in gut-associated Bacteroides with a consensus prediction approach.</title>
        <authorList>
            <person name="Campbell D.E."/>
            <person name="Leigh J.R."/>
            <person name="Kim T."/>
            <person name="England W."/>
            <person name="Whitaker R.J."/>
            <person name="Degnan P.H."/>
        </authorList>
    </citation>
    <scope>NUCLEOTIDE SEQUENCE</scope>
    <source>
        <strain evidence="3">VPI-3443</strain>
    </source>
</reference>
<feature type="compositionally biased region" description="Low complexity" evidence="1">
    <location>
        <begin position="317"/>
        <end position="329"/>
    </location>
</feature>
<evidence type="ECO:0000259" key="2">
    <source>
        <dbReference type="Pfam" id="PF25200"/>
    </source>
</evidence>